<dbReference type="InterPro" id="IPR036514">
    <property type="entry name" value="SGNH_hydro_sf"/>
</dbReference>
<evidence type="ECO:0008006" key="4">
    <source>
        <dbReference type="Google" id="ProtNLM"/>
    </source>
</evidence>
<gene>
    <name evidence="2" type="ORF">J5Y09_08645</name>
</gene>
<comment type="caution">
    <text evidence="2">The sequence shown here is derived from an EMBL/GenBank/DDBJ whole genome shotgun (WGS) entry which is preliminary data.</text>
</comment>
<keyword evidence="1" id="KW-0732">Signal</keyword>
<dbReference type="Gene3D" id="3.40.50.1110">
    <property type="entry name" value="SGNH hydrolase"/>
    <property type="match status" value="1"/>
</dbReference>
<accession>A0ABS4ATT4</accession>
<evidence type="ECO:0000313" key="2">
    <source>
        <dbReference type="EMBL" id="MBP0463977.1"/>
    </source>
</evidence>
<protein>
    <recommendedName>
        <fullName evidence="4">SGNH/GDSL hydrolase family protein</fullName>
    </recommendedName>
</protein>
<dbReference type="Proteomes" id="UP000680815">
    <property type="component" value="Unassembled WGS sequence"/>
</dbReference>
<feature type="chain" id="PRO_5045205717" description="SGNH/GDSL hydrolase family protein" evidence="1">
    <location>
        <begin position="20"/>
        <end position="250"/>
    </location>
</feature>
<dbReference type="Pfam" id="PF25182">
    <property type="entry name" value="NonGDSL"/>
    <property type="match status" value="1"/>
</dbReference>
<evidence type="ECO:0000313" key="3">
    <source>
        <dbReference type="Proteomes" id="UP000680815"/>
    </source>
</evidence>
<evidence type="ECO:0000256" key="1">
    <source>
        <dbReference type="SAM" id="SignalP"/>
    </source>
</evidence>
<sequence>MRRALTILLGLCLSLPAAAAERAAPPMGPGCGAPNEFLQSPPLRATATGIATGRLRILAVGSASVAGPGVSAPAAAWPARLEALLRERRPDLDLRMEVRGGRGSTAADQLRLIEDAMRAGGIDLVIWQAGMTEAVRGLPIEDLGAALVQGLERLSMRGVDTVVMGIQFSRFLRANAEVDPYRDALRMLAATGGGAFFSRYDVMKAWAEAGTVDVERTPRERRTAEIDRLNDCLARALGAFIRDGVEEARR</sequence>
<dbReference type="EMBL" id="JAGIYZ010000006">
    <property type="protein sequence ID" value="MBP0463977.1"/>
    <property type="molecule type" value="Genomic_DNA"/>
</dbReference>
<feature type="signal peptide" evidence="1">
    <location>
        <begin position="1"/>
        <end position="19"/>
    </location>
</feature>
<organism evidence="2 3">
    <name type="scientific">Roseomonas nitratireducens</name>
    <dbReference type="NCBI Taxonomy" id="2820810"/>
    <lineage>
        <taxon>Bacteria</taxon>
        <taxon>Pseudomonadati</taxon>
        <taxon>Pseudomonadota</taxon>
        <taxon>Alphaproteobacteria</taxon>
        <taxon>Acetobacterales</taxon>
        <taxon>Roseomonadaceae</taxon>
        <taxon>Roseomonas</taxon>
    </lineage>
</organism>
<reference evidence="2 3" key="1">
    <citation type="submission" date="2021-03" db="EMBL/GenBank/DDBJ databases">
        <authorList>
            <person name="So Y."/>
        </authorList>
    </citation>
    <scope>NUCLEOTIDE SEQUENCE [LARGE SCALE GENOMIC DNA]</scope>
    <source>
        <strain evidence="2 3">PWR1</strain>
    </source>
</reference>
<dbReference type="RefSeq" id="WP_209351344.1">
    <property type="nucleotide sequence ID" value="NZ_JAGIYZ010000006.1"/>
</dbReference>
<proteinExistence type="predicted"/>
<dbReference type="SUPFAM" id="SSF52266">
    <property type="entry name" value="SGNH hydrolase"/>
    <property type="match status" value="1"/>
</dbReference>
<keyword evidence="3" id="KW-1185">Reference proteome</keyword>
<dbReference type="InterPro" id="IPR057572">
    <property type="entry name" value="NonGDSL"/>
</dbReference>
<name>A0ABS4ATT4_9PROT</name>